<organism evidence="2 3">
    <name type="scientific">Biomphalaria glabrata</name>
    <name type="common">Bloodfluke planorb</name>
    <name type="synonym">Freshwater snail</name>
    <dbReference type="NCBI Taxonomy" id="6526"/>
    <lineage>
        <taxon>Eukaryota</taxon>
        <taxon>Metazoa</taxon>
        <taxon>Spiralia</taxon>
        <taxon>Lophotrochozoa</taxon>
        <taxon>Mollusca</taxon>
        <taxon>Gastropoda</taxon>
        <taxon>Heterobranchia</taxon>
        <taxon>Euthyneura</taxon>
        <taxon>Panpulmonata</taxon>
        <taxon>Hygrophila</taxon>
        <taxon>Lymnaeoidea</taxon>
        <taxon>Planorbidae</taxon>
        <taxon>Biomphalaria</taxon>
    </lineage>
</organism>
<feature type="domain" description="C-type lectin" evidence="1">
    <location>
        <begin position="52"/>
        <end position="172"/>
    </location>
</feature>
<dbReference type="Gene3D" id="3.10.100.10">
    <property type="entry name" value="Mannose-Binding Protein A, subunit A"/>
    <property type="match status" value="1"/>
</dbReference>
<gene>
    <name evidence="2" type="primary">106063213</name>
</gene>
<dbReference type="SMART" id="SM00034">
    <property type="entry name" value="CLECT"/>
    <property type="match status" value="1"/>
</dbReference>
<dbReference type="VEuPathDB" id="VectorBase:BGLAX_030447"/>
<reference evidence="2" key="1">
    <citation type="submission" date="2020-05" db="UniProtKB">
        <authorList>
            <consortium name="EnsemblMetazoa"/>
        </authorList>
    </citation>
    <scope>IDENTIFICATION</scope>
    <source>
        <strain evidence="2">BB02</strain>
    </source>
</reference>
<dbReference type="InterPro" id="IPR016187">
    <property type="entry name" value="CTDL_fold"/>
</dbReference>
<dbReference type="EnsemblMetazoa" id="BGLB032429-RA">
    <property type="protein sequence ID" value="BGLB032429-PA"/>
    <property type="gene ID" value="BGLB032429"/>
</dbReference>
<name>A0A2C9LL77_BIOGL</name>
<dbReference type="VEuPathDB" id="VectorBase:BGLB032429"/>
<protein>
    <recommendedName>
        <fullName evidence="1">C-type lectin domain-containing protein</fullName>
    </recommendedName>
</protein>
<dbReference type="Pfam" id="PF00059">
    <property type="entry name" value="Lectin_C"/>
    <property type="match status" value="1"/>
</dbReference>
<dbReference type="InterPro" id="IPR050111">
    <property type="entry name" value="C-type_lectin/snaclec_domain"/>
</dbReference>
<dbReference type="AlphaFoldDB" id="A0A2C9LL77"/>
<proteinExistence type="predicted"/>
<dbReference type="SUPFAM" id="SSF56436">
    <property type="entry name" value="C-type lectin-like"/>
    <property type="match status" value="1"/>
</dbReference>
<dbReference type="InterPro" id="IPR016186">
    <property type="entry name" value="C-type_lectin-like/link_sf"/>
</dbReference>
<dbReference type="OrthoDB" id="6051775at2759"/>
<accession>A0A2C9LL77</accession>
<evidence type="ECO:0000313" key="2">
    <source>
        <dbReference type="EnsemblMetazoa" id="BGLB032429-PA"/>
    </source>
</evidence>
<dbReference type="InterPro" id="IPR001304">
    <property type="entry name" value="C-type_lectin-like"/>
</dbReference>
<evidence type="ECO:0000313" key="3">
    <source>
        <dbReference type="Proteomes" id="UP000076420"/>
    </source>
</evidence>
<dbReference type="Proteomes" id="UP000076420">
    <property type="component" value="Unassembled WGS sequence"/>
</dbReference>
<dbReference type="PANTHER" id="PTHR22803">
    <property type="entry name" value="MANNOSE, PHOSPHOLIPASE, LECTIN RECEPTOR RELATED"/>
    <property type="match status" value="1"/>
</dbReference>
<dbReference type="CDD" id="cd00037">
    <property type="entry name" value="CLECT"/>
    <property type="match status" value="1"/>
</dbReference>
<dbReference type="PROSITE" id="PS50041">
    <property type="entry name" value="C_TYPE_LECTIN_2"/>
    <property type="match status" value="1"/>
</dbReference>
<dbReference type="KEGG" id="bgt:106063213"/>
<evidence type="ECO:0000259" key="1">
    <source>
        <dbReference type="PROSITE" id="PS50041"/>
    </source>
</evidence>
<sequence>MVISYTFLDTKVILDTTKGMPPAACYTNALFCSFSDINVILDNTKVLAKGTFTNKLYYISKSAVSGFTQAKNWCAANGEGYPAEIDTLEEFAFLESLVKPNSGLRVFIAGTDAQKDGTWVSQRTGTQLNVFDWSSGEPNNYLGPEECLELMADRAGKLNDVPCNNPLGTLNALCEKDLF</sequence>